<reference evidence="2" key="1">
    <citation type="submission" date="2013-01" db="EMBL/GenBank/DDBJ databases">
        <title>Draft Genome Sequence of a Mulberry Tree, Morus notabilis C.K. Schneid.</title>
        <authorList>
            <person name="He N."/>
            <person name="Zhao S."/>
        </authorList>
    </citation>
    <scope>NUCLEOTIDE SEQUENCE</scope>
</reference>
<dbReference type="Gene3D" id="1.10.246.220">
    <property type="match status" value="1"/>
</dbReference>
<gene>
    <name evidence="1" type="ORF">L484_016070</name>
</gene>
<keyword evidence="2" id="KW-1185">Reference proteome</keyword>
<proteinExistence type="predicted"/>
<dbReference type="InterPro" id="IPR031105">
    <property type="entry name" value="TRP_plant"/>
</dbReference>
<dbReference type="EMBL" id="KE345314">
    <property type="protein sequence ID" value="EXC01003.1"/>
    <property type="molecule type" value="Genomic_DNA"/>
</dbReference>
<protein>
    <submittedName>
        <fullName evidence="1">Uncharacterized protein</fullName>
    </submittedName>
</protein>
<dbReference type="PANTHER" id="PTHR21717:SF83">
    <property type="match status" value="1"/>
</dbReference>
<evidence type="ECO:0000313" key="1">
    <source>
        <dbReference type="EMBL" id="EXC01003.1"/>
    </source>
</evidence>
<accession>W9RNX0</accession>
<evidence type="ECO:0000313" key="2">
    <source>
        <dbReference type="Proteomes" id="UP000030645"/>
    </source>
</evidence>
<dbReference type="STRING" id="981085.W9RNX0"/>
<dbReference type="AlphaFoldDB" id="W9RNX0"/>
<dbReference type="Proteomes" id="UP000030645">
    <property type="component" value="Unassembled WGS sequence"/>
</dbReference>
<dbReference type="PANTHER" id="PTHR21717">
    <property type="entry name" value="TELOMERIC REPEAT BINDING PROTEIN"/>
    <property type="match status" value="1"/>
</dbReference>
<sequence length="94" mass="10453">MKHLSSFVENDVSAVPTTLSNSTSSESKALVIVQKFGIEALDVVPLRRKLGHHECVQCRIRRPFTVSEVEALVRAVEKLGPGRLVSMIRPCFCF</sequence>
<name>W9RNX0_9ROSA</name>
<organism evidence="1 2">
    <name type="scientific">Morus notabilis</name>
    <dbReference type="NCBI Taxonomy" id="981085"/>
    <lineage>
        <taxon>Eukaryota</taxon>
        <taxon>Viridiplantae</taxon>
        <taxon>Streptophyta</taxon>
        <taxon>Embryophyta</taxon>
        <taxon>Tracheophyta</taxon>
        <taxon>Spermatophyta</taxon>
        <taxon>Magnoliopsida</taxon>
        <taxon>eudicotyledons</taxon>
        <taxon>Gunneridae</taxon>
        <taxon>Pentapetalae</taxon>
        <taxon>rosids</taxon>
        <taxon>fabids</taxon>
        <taxon>Rosales</taxon>
        <taxon>Moraceae</taxon>
        <taxon>Moreae</taxon>
        <taxon>Morus</taxon>
    </lineage>
</organism>